<dbReference type="InterPro" id="IPR032675">
    <property type="entry name" value="LRR_dom_sf"/>
</dbReference>
<dbReference type="AlphaFoldDB" id="A0AAW1MZ53"/>
<keyword evidence="4" id="KW-0812">Transmembrane</keyword>
<keyword evidence="7" id="KW-1185">Reference proteome</keyword>
<dbReference type="InterPro" id="IPR050541">
    <property type="entry name" value="LRR_TM_domain-containing"/>
</dbReference>
<evidence type="ECO:0000256" key="4">
    <source>
        <dbReference type="SAM" id="Phobius"/>
    </source>
</evidence>
<keyword evidence="4" id="KW-1133">Transmembrane helix</keyword>
<gene>
    <name evidence="6" type="ORF">QE152_g3876</name>
</gene>
<evidence type="ECO:0000256" key="1">
    <source>
        <dbReference type="ARBA" id="ARBA00022614"/>
    </source>
</evidence>
<reference evidence="6 7" key="1">
    <citation type="journal article" date="2024" name="BMC Genomics">
        <title>De novo assembly and annotation of Popillia japonica's genome with initial clues to its potential as an invasive pest.</title>
        <authorList>
            <person name="Cucini C."/>
            <person name="Boschi S."/>
            <person name="Funari R."/>
            <person name="Cardaioli E."/>
            <person name="Iannotti N."/>
            <person name="Marturano G."/>
            <person name="Paoli F."/>
            <person name="Bruttini M."/>
            <person name="Carapelli A."/>
            <person name="Frati F."/>
            <person name="Nardi F."/>
        </authorList>
    </citation>
    <scope>NUCLEOTIDE SEQUENCE [LARGE SCALE GENOMIC DNA]</scope>
    <source>
        <strain evidence="6">DMR45628</strain>
    </source>
</reference>
<accession>A0AAW1MZ53</accession>
<comment type="caution">
    <text evidence="6">The sequence shown here is derived from an EMBL/GenBank/DDBJ whole genome shotgun (WGS) entry which is preliminary data.</text>
</comment>
<dbReference type="FunFam" id="3.80.10.10:FF:001164">
    <property type="entry name" value="GH01279p"/>
    <property type="match status" value="1"/>
</dbReference>
<dbReference type="InterPro" id="IPR001611">
    <property type="entry name" value="Leu-rich_rpt"/>
</dbReference>
<dbReference type="Gene3D" id="3.80.10.10">
    <property type="entry name" value="Ribonuclease Inhibitor"/>
    <property type="match status" value="3"/>
</dbReference>
<dbReference type="GO" id="GO:0005886">
    <property type="term" value="C:plasma membrane"/>
    <property type="evidence" value="ECO:0007669"/>
    <property type="project" value="TreeGrafter"/>
</dbReference>
<name>A0AAW1MZ53_POPJA</name>
<dbReference type="PANTHER" id="PTHR24369">
    <property type="entry name" value="ANTIGEN BSP, PUTATIVE-RELATED"/>
    <property type="match status" value="1"/>
</dbReference>
<dbReference type="InterPro" id="IPR003591">
    <property type="entry name" value="Leu-rich_rpt_typical-subtyp"/>
</dbReference>
<keyword evidence="3" id="KW-0677">Repeat</keyword>
<proteinExistence type="predicted"/>
<keyword evidence="1" id="KW-0433">Leucine-rich repeat</keyword>
<evidence type="ECO:0000256" key="5">
    <source>
        <dbReference type="SAM" id="SignalP"/>
    </source>
</evidence>
<feature type="chain" id="PRO_5043934720" evidence="5">
    <location>
        <begin position="23"/>
        <end position="586"/>
    </location>
</feature>
<evidence type="ECO:0000256" key="2">
    <source>
        <dbReference type="ARBA" id="ARBA00022729"/>
    </source>
</evidence>
<dbReference type="SMART" id="SM00364">
    <property type="entry name" value="LRR_BAC"/>
    <property type="match status" value="4"/>
</dbReference>
<keyword evidence="4" id="KW-0472">Membrane</keyword>
<evidence type="ECO:0000313" key="6">
    <source>
        <dbReference type="EMBL" id="KAK9752918.1"/>
    </source>
</evidence>
<dbReference type="SMART" id="SM00369">
    <property type="entry name" value="LRR_TYP"/>
    <property type="match status" value="9"/>
</dbReference>
<dbReference type="SMART" id="SM00365">
    <property type="entry name" value="LRR_SD22"/>
    <property type="match status" value="5"/>
</dbReference>
<protein>
    <submittedName>
        <fullName evidence="6">Leucine rich repeat</fullName>
    </submittedName>
</protein>
<feature type="transmembrane region" description="Helical" evidence="4">
    <location>
        <begin position="543"/>
        <end position="562"/>
    </location>
</feature>
<dbReference type="PROSITE" id="PS51450">
    <property type="entry name" value="LRR"/>
    <property type="match status" value="3"/>
</dbReference>
<evidence type="ECO:0000256" key="3">
    <source>
        <dbReference type="ARBA" id="ARBA00022737"/>
    </source>
</evidence>
<dbReference type="PANTHER" id="PTHR24369:SF210">
    <property type="entry name" value="CHAOPTIN-RELATED"/>
    <property type="match status" value="1"/>
</dbReference>
<dbReference type="SUPFAM" id="SSF52058">
    <property type="entry name" value="L domain-like"/>
    <property type="match status" value="2"/>
</dbReference>
<feature type="signal peptide" evidence="5">
    <location>
        <begin position="1"/>
        <end position="22"/>
    </location>
</feature>
<organism evidence="6 7">
    <name type="scientific">Popillia japonica</name>
    <name type="common">Japanese beetle</name>
    <dbReference type="NCBI Taxonomy" id="7064"/>
    <lineage>
        <taxon>Eukaryota</taxon>
        <taxon>Metazoa</taxon>
        <taxon>Ecdysozoa</taxon>
        <taxon>Arthropoda</taxon>
        <taxon>Hexapoda</taxon>
        <taxon>Insecta</taxon>
        <taxon>Pterygota</taxon>
        <taxon>Neoptera</taxon>
        <taxon>Endopterygota</taxon>
        <taxon>Coleoptera</taxon>
        <taxon>Polyphaga</taxon>
        <taxon>Scarabaeiformia</taxon>
        <taxon>Scarabaeidae</taxon>
        <taxon>Rutelinae</taxon>
        <taxon>Popillia</taxon>
    </lineage>
</organism>
<evidence type="ECO:0000313" key="7">
    <source>
        <dbReference type="Proteomes" id="UP001458880"/>
    </source>
</evidence>
<dbReference type="Proteomes" id="UP001458880">
    <property type="component" value="Unassembled WGS sequence"/>
</dbReference>
<keyword evidence="2 5" id="KW-0732">Signal</keyword>
<dbReference type="EMBL" id="JASPKY010000017">
    <property type="protein sequence ID" value="KAK9752918.1"/>
    <property type="molecule type" value="Genomic_DNA"/>
</dbReference>
<sequence>MIDAMAVLFLLLLPHMYGTVLAAFCKKEFFYHQHYSYGYDIYCNNLDNESMSELTDAVVYNEIKLTVEYSDFMNTSWYLAKHLSKLREINLISCHLSNSNIFKKLRKLRLLNIRHSKVDQINYDYFDGLDDLQQLLLQNNSLNNSFVNSFRNLKGLTIEGLGNMSCLMYIEEVYFDFNSISDLVNIDQLLNLKILSLGYNKIRKLTTLQNLPNLEILNVEDNKLVELNEEVLYSFEKLKYLNLRNNHLTVLSDTFFANIRNLRYLNLNNNNIDDIDLKYLPYVEELHLANNRLPSLKPFSNTINLKKIDVSSNSIKMIEEHVFSRLLNITSLNLSHNDIEDNIYDASFFGLASLTELQAENISSAYIPEDVFTFCNRLQILNLSQNKMKGFGTLFQKLSNLQVLNISYNQLEELRYDTISNLHNLHVIDVEGNRLQNIEYESIVSDLHKLTTINIKNNTLTCEFLTRMITFFTNNHVNYTINEEFSYDKENVAGIYCKETRNKLNDTLRQTAITLEDKSFFLKLANLTQNSTNEFNKTIVHSVIYATMAVVLVSVILIFGIYKVYIYLKRRHYCSDEFELIGRDKD</sequence>
<dbReference type="Pfam" id="PF13855">
    <property type="entry name" value="LRR_8"/>
    <property type="match status" value="3"/>
</dbReference>